<dbReference type="RefSeq" id="WP_120140932.1">
    <property type="nucleotide sequence ID" value="NZ_CP023671.1"/>
</dbReference>
<reference evidence="1 3" key="1">
    <citation type="submission" date="2017-09" db="EMBL/GenBank/DDBJ databases">
        <authorList>
            <person name="Thomas P."/>
            <person name="Seyboldt C."/>
        </authorList>
    </citation>
    <scope>NUCLEOTIDE SEQUENCE [LARGE SCALE GENOMIC DNA]</scope>
    <source>
        <strain evidence="1 3">DSM 7534</strain>
    </source>
</reference>
<dbReference type="GeneID" id="303561631"/>
<dbReference type="Proteomes" id="UP000280586">
    <property type="component" value="Chromosome"/>
</dbReference>
<dbReference type="AlphaFoldDB" id="A0A9N7JM75"/>
<organism evidence="1 3">
    <name type="scientific">Clostridium septicum</name>
    <dbReference type="NCBI Taxonomy" id="1504"/>
    <lineage>
        <taxon>Bacteria</taxon>
        <taxon>Bacillati</taxon>
        <taxon>Bacillota</taxon>
        <taxon>Clostridia</taxon>
        <taxon>Eubacteriales</taxon>
        <taxon>Clostridiaceae</taxon>
        <taxon>Clostridium</taxon>
    </lineage>
</organism>
<keyword evidence="4" id="KW-1185">Reference proteome</keyword>
<evidence type="ECO:0000313" key="2">
    <source>
        <dbReference type="EMBL" id="USS01890.1"/>
    </source>
</evidence>
<reference evidence="2" key="2">
    <citation type="submission" date="2022-06" db="EMBL/GenBank/DDBJ databases">
        <authorList>
            <person name="Holder M.E."/>
            <person name="Ajami N.J."/>
            <person name="Petrosino J.F."/>
        </authorList>
    </citation>
    <scope>NUCLEOTIDE SEQUENCE</scope>
    <source>
        <strain evidence="2">RMA 8861</strain>
    </source>
</reference>
<dbReference type="KEGG" id="csep:CP523_13140"/>
<sequence>MKNKSKFIVSLIVGILLLSLGYNFYQQNKINNYKKELTQTVRDNIQNFAGYGGNIDNETVYAEQYASIIAARESYFALSDENGIPNDEWAYSLPRLFIEINRVMLNDKEKFKEVFQNENASELMFKISDNFDDKESINKVYSLLTN</sequence>
<dbReference type="EMBL" id="CP099799">
    <property type="protein sequence ID" value="USS01890.1"/>
    <property type="molecule type" value="Genomic_DNA"/>
</dbReference>
<gene>
    <name evidence="1" type="ORF">CP523_13140</name>
    <name evidence="2" type="ORF">NH397_05525</name>
</gene>
<proteinExistence type="predicted"/>
<protein>
    <submittedName>
        <fullName evidence="1">Uncharacterized protein</fullName>
    </submittedName>
</protein>
<accession>A0A9N7JM75</accession>
<evidence type="ECO:0000313" key="4">
    <source>
        <dbReference type="Proteomes" id="UP001055437"/>
    </source>
</evidence>
<evidence type="ECO:0000313" key="1">
    <source>
        <dbReference type="EMBL" id="AYE35293.1"/>
    </source>
</evidence>
<evidence type="ECO:0000313" key="3">
    <source>
        <dbReference type="Proteomes" id="UP000280586"/>
    </source>
</evidence>
<name>A0A9N7JM75_CLOSE</name>
<dbReference type="Proteomes" id="UP001055437">
    <property type="component" value="Chromosome"/>
</dbReference>
<dbReference type="EMBL" id="CP023671">
    <property type="protein sequence ID" value="AYE35293.1"/>
    <property type="molecule type" value="Genomic_DNA"/>
</dbReference>